<evidence type="ECO:0000313" key="2">
    <source>
        <dbReference type="Proteomes" id="UP000324897"/>
    </source>
</evidence>
<gene>
    <name evidence="1" type="ORF">EJB05_31265</name>
</gene>
<comment type="caution">
    <text evidence="1">The sequence shown here is derived from an EMBL/GenBank/DDBJ whole genome shotgun (WGS) entry which is preliminary data.</text>
</comment>
<proteinExistence type="predicted"/>
<dbReference type="EMBL" id="RWGY01000026">
    <property type="protein sequence ID" value="TVU21616.1"/>
    <property type="molecule type" value="Genomic_DNA"/>
</dbReference>
<accession>A0A5J9UDJ7</accession>
<sequence length="250" mass="27505">MAWRRLAKEAMSAQLRRGGVAPAVFAPARSFSATAAACSSATSPTPIGRNLLQNIWSRYSSPALRARAAEYGASAAERVALGVRPHLSGHNLFKGLGTGTALTMMLQETAVAAEQARPFKDISGSPSGSSKNELSSLWPLVRKFQLPVGLILLIVSGWQNPLGLVINILLLIYCSRPSRYSIYLFLQEMRQREMGQNHVVRKEEVLHTRKVDTKDYKFFSIGTVELKDGKVLQLVGMLGSWWIYRVSSAN</sequence>
<protein>
    <submittedName>
        <fullName evidence="1">Uncharacterized protein</fullName>
    </submittedName>
</protein>
<evidence type="ECO:0000313" key="1">
    <source>
        <dbReference type="EMBL" id="TVU21616.1"/>
    </source>
</evidence>
<name>A0A5J9UDJ7_9POAL</name>
<keyword evidence="2" id="KW-1185">Reference proteome</keyword>
<organism evidence="1 2">
    <name type="scientific">Eragrostis curvula</name>
    <name type="common">weeping love grass</name>
    <dbReference type="NCBI Taxonomy" id="38414"/>
    <lineage>
        <taxon>Eukaryota</taxon>
        <taxon>Viridiplantae</taxon>
        <taxon>Streptophyta</taxon>
        <taxon>Embryophyta</taxon>
        <taxon>Tracheophyta</taxon>
        <taxon>Spermatophyta</taxon>
        <taxon>Magnoliopsida</taxon>
        <taxon>Liliopsida</taxon>
        <taxon>Poales</taxon>
        <taxon>Poaceae</taxon>
        <taxon>PACMAD clade</taxon>
        <taxon>Chloridoideae</taxon>
        <taxon>Eragrostideae</taxon>
        <taxon>Eragrostidinae</taxon>
        <taxon>Eragrostis</taxon>
    </lineage>
</organism>
<reference evidence="1 2" key="1">
    <citation type="journal article" date="2019" name="Sci. Rep.">
        <title>A high-quality genome of Eragrostis curvula grass provides insights into Poaceae evolution and supports new strategies to enhance forage quality.</title>
        <authorList>
            <person name="Carballo J."/>
            <person name="Santos B.A.C.M."/>
            <person name="Zappacosta D."/>
            <person name="Garbus I."/>
            <person name="Selva J.P."/>
            <person name="Gallo C.A."/>
            <person name="Diaz A."/>
            <person name="Albertini E."/>
            <person name="Caccamo M."/>
            <person name="Echenique V."/>
        </authorList>
    </citation>
    <scope>NUCLEOTIDE SEQUENCE [LARGE SCALE GENOMIC DNA]</scope>
    <source>
        <strain evidence="2">cv. Victoria</strain>
        <tissue evidence="1">Leaf</tissue>
    </source>
</reference>
<dbReference type="Proteomes" id="UP000324897">
    <property type="component" value="Unassembled WGS sequence"/>
</dbReference>
<dbReference type="OrthoDB" id="748084at2759"/>
<dbReference type="AlphaFoldDB" id="A0A5J9UDJ7"/>
<dbReference type="Gramene" id="TVU21616">
    <property type="protein sequence ID" value="TVU21616"/>
    <property type="gene ID" value="EJB05_31265"/>
</dbReference>